<dbReference type="SUPFAM" id="SSF51101">
    <property type="entry name" value="Mannose-binding lectins"/>
    <property type="match status" value="1"/>
</dbReference>
<keyword evidence="6" id="KW-0808">Transferase</keyword>
<evidence type="ECO:0000256" key="3">
    <source>
        <dbReference type="ARBA" id="ARBA00023098"/>
    </source>
</evidence>
<accession>A0A9P5YFI0</accession>
<dbReference type="PROSITE" id="PS51635">
    <property type="entry name" value="PNPLA"/>
    <property type="match status" value="1"/>
</dbReference>
<evidence type="ECO:0000256" key="2">
    <source>
        <dbReference type="ARBA" id="ARBA00022963"/>
    </source>
</evidence>
<comment type="caution">
    <text evidence="4">Lacks conserved residue(s) required for the propagation of feature annotation.</text>
</comment>
<organism evidence="6 7">
    <name type="scientific">Collybia nuda</name>
    <dbReference type="NCBI Taxonomy" id="64659"/>
    <lineage>
        <taxon>Eukaryota</taxon>
        <taxon>Fungi</taxon>
        <taxon>Dikarya</taxon>
        <taxon>Basidiomycota</taxon>
        <taxon>Agaricomycotina</taxon>
        <taxon>Agaricomycetes</taxon>
        <taxon>Agaricomycetidae</taxon>
        <taxon>Agaricales</taxon>
        <taxon>Tricholomatineae</taxon>
        <taxon>Clitocybaceae</taxon>
        <taxon>Collybia</taxon>
    </lineage>
</organism>
<dbReference type="InterPro" id="IPR002641">
    <property type="entry name" value="PNPLA_dom"/>
</dbReference>
<protein>
    <submittedName>
        <fullName evidence="6">Acyl transferase/acyl hydrolase/lysophospholipase</fullName>
    </submittedName>
</protein>
<name>A0A9P5YFI0_9AGAR</name>
<evidence type="ECO:0000256" key="4">
    <source>
        <dbReference type="PROSITE-ProRule" id="PRU01161"/>
    </source>
</evidence>
<keyword evidence="3" id="KW-0443">Lipid metabolism</keyword>
<dbReference type="GO" id="GO:0047499">
    <property type="term" value="F:calcium-independent phospholipase A2 activity"/>
    <property type="evidence" value="ECO:0007669"/>
    <property type="project" value="TreeGrafter"/>
</dbReference>
<dbReference type="Gene3D" id="3.40.1090.10">
    <property type="entry name" value="Cytosolic phospholipase A2 catalytic domain"/>
    <property type="match status" value="1"/>
</dbReference>
<gene>
    <name evidence="6" type="ORF">BDZ94DRAFT_916309</name>
</gene>
<dbReference type="InterPro" id="IPR001229">
    <property type="entry name" value="Jacalin-like_lectin_dom"/>
</dbReference>
<dbReference type="AlphaFoldDB" id="A0A9P5YFI0"/>
<dbReference type="GO" id="GO:0016020">
    <property type="term" value="C:membrane"/>
    <property type="evidence" value="ECO:0007669"/>
    <property type="project" value="TreeGrafter"/>
</dbReference>
<dbReference type="InterPro" id="IPR036404">
    <property type="entry name" value="Jacalin-like_lectin_dom_sf"/>
</dbReference>
<dbReference type="GO" id="GO:0016042">
    <property type="term" value="P:lipid catabolic process"/>
    <property type="evidence" value="ECO:0007669"/>
    <property type="project" value="UniProtKB-KW"/>
</dbReference>
<dbReference type="Pfam" id="PF01734">
    <property type="entry name" value="Patatin"/>
    <property type="match status" value="1"/>
</dbReference>
<dbReference type="GO" id="GO:0016740">
    <property type="term" value="F:transferase activity"/>
    <property type="evidence" value="ECO:0007669"/>
    <property type="project" value="UniProtKB-KW"/>
</dbReference>
<dbReference type="PANTHER" id="PTHR24185:SF1">
    <property type="entry name" value="CALCIUM-INDEPENDENT PHOSPHOLIPASE A2-GAMMA"/>
    <property type="match status" value="1"/>
</dbReference>
<feature type="short sequence motif" description="GXGXXG" evidence="4">
    <location>
        <begin position="27"/>
        <end position="32"/>
    </location>
</feature>
<evidence type="ECO:0000313" key="6">
    <source>
        <dbReference type="EMBL" id="KAF9467923.1"/>
    </source>
</evidence>
<keyword evidence="7" id="KW-1185">Reference proteome</keyword>
<dbReference type="EMBL" id="MU150235">
    <property type="protein sequence ID" value="KAF9467923.1"/>
    <property type="molecule type" value="Genomic_DNA"/>
</dbReference>
<reference evidence="6" key="1">
    <citation type="submission" date="2020-11" db="EMBL/GenBank/DDBJ databases">
        <authorList>
            <consortium name="DOE Joint Genome Institute"/>
            <person name="Ahrendt S."/>
            <person name="Riley R."/>
            <person name="Andreopoulos W."/>
            <person name="Labutti K."/>
            <person name="Pangilinan J."/>
            <person name="Ruiz-Duenas F.J."/>
            <person name="Barrasa J.M."/>
            <person name="Sanchez-Garcia M."/>
            <person name="Camarero S."/>
            <person name="Miyauchi S."/>
            <person name="Serrano A."/>
            <person name="Linde D."/>
            <person name="Babiker R."/>
            <person name="Drula E."/>
            <person name="Ayuso-Fernandez I."/>
            <person name="Pacheco R."/>
            <person name="Padilla G."/>
            <person name="Ferreira P."/>
            <person name="Barriuso J."/>
            <person name="Kellner H."/>
            <person name="Castanera R."/>
            <person name="Alfaro M."/>
            <person name="Ramirez L."/>
            <person name="Pisabarro A.G."/>
            <person name="Kuo A."/>
            <person name="Tritt A."/>
            <person name="Lipzen A."/>
            <person name="He G."/>
            <person name="Yan M."/>
            <person name="Ng V."/>
            <person name="Cullen D."/>
            <person name="Martin F."/>
            <person name="Rosso M.-N."/>
            <person name="Henrissat B."/>
            <person name="Hibbett D."/>
            <person name="Martinez A.T."/>
            <person name="Grigoriev I.V."/>
        </authorList>
    </citation>
    <scope>NUCLEOTIDE SEQUENCE</scope>
    <source>
        <strain evidence="6">CBS 247.69</strain>
    </source>
</reference>
<proteinExistence type="predicted"/>
<feature type="domain" description="PNPLA" evidence="5">
    <location>
        <begin position="23"/>
        <end position="231"/>
    </location>
</feature>
<evidence type="ECO:0000259" key="5">
    <source>
        <dbReference type="PROSITE" id="PS51635"/>
    </source>
</evidence>
<dbReference type="Pfam" id="PF01419">
    <property type="entry name" value="Jacalin"/>
    <property type="match status" value="1"/>
</dbReference>
<dbReference type="InterPro" id="IPR016035">
    <property type="entry name" value="Acyl_Trfase/lysoPLipase"/>
</dbReference>
<sequence>MVNNHPDILTSSNMATDQARKILSIDGCGFRGRTQLLILDRLMEQSAPGKKPCEVFDLICGTAAGGLIAILLGRLHMTCKDAIKAYDDMEQTLFGTVTLDDISKMTRGFDTTAFQKSLEQYIGNKTLFMDPNNNIPCKTFVTVMDANAFDDVDPHILRSYDKKKSRHLQRPVRGSDSAAIPGHKWKTLEAAIGSISCPRLFDPLTINSGLVSPLFQAANASGFANPSIVAYIEALDLWGTDAVLTLVSLGMGIRDRTDTRDANWHNINPLSEKTLDDRLIALGVAVANSAKNERLRDFIRQTKRVATNTQVKHIRLDERMETSGPHHKYYRFDPISDERALALIDYDAKLKQAIEDTAKTFVKDNSQLRKAADELKVNHGLVVRIPRAVRVGGDGGVRFDGRHSTLGARLTAINVWTKFESVSAIELEYEFRGRAFSTGRYGGFGGTKNTLKLNPGEYVYRVDGLAGQVIVQLRFFVRTYDSIKQNVTYGKSSTASILNPFNIIKTVSNLQASLQSLLSGSSTSFSMDVGNEAFVGLGWFEGASGELIDSLKPCFIRQDCVIRT</sequence>
<dbReference type="GO" id="GO:0046486">
    <property type="term" value="P:glycerolipid metabolic process"/>
    <property type="evidence" value="ECO:0007669"/>
    <property type="project" value="UniProtKB-ARBA"/>
</dbReference>
<dbReference type="OrthoDB" id="630895at2759"/>
<dbReference type="Gene3D" id="2.100.10.30">
    <property type="entry name" value="Jacalin-like lectin domain"/>
    <property type="match status" value="1"/>
</dbReference>
<comment type="caution">
    <text evidence="6">The sequence shown here is derived from an EMBL/GenBank/DDBJ whole genome shotgun (WGS) entry which is preliminary data.</text>
</comment>
<evidence type="ECO:0000256" key="1">
    <source>
        <dbReference type="ARBA" id="ARBA00022801"/>
    </source>
</evidence>
<evidence type="ECO:0000313" key="7">
    <source>
        <dbReference type="Proteomes" id="UP000807353"/>
    </source>
</evidence>
<dbReference type="SUPFAM" id="SSF52151">
    <property type="entry name" value="FabD/lysophospholipase-like"/>
    <property type="match status" value="1"/>
</dbReference>
<dbReference type="Proteomes" id="UP000807353">
    <property type="component" value="Unassembled WGS sequence"/>
</dbReference>
<keyword evidence="2" id="KW-0442">Lipid degradation</keyword>
<dbReference type="PANTHER" id="PTHR24185">
    <property type="entry name" value="CALCIUM-INDEPENDENT PHOSPHOLIPASE A2-GAMMA"/>
    <property type="match status" value="1"/>
</dbReference>
<keyword evidence="1 6" id="KW-0378">Hydrolase</keyword>
<dbReference type="GO" id="GO:0019369">
    <property type="term" value="P:arachidonate metabolic process"/>
    <property type="evidence" value="ECO:0007669"/>
    <property type="project" value="TreeGrafter"/>
</dbReference>